<feature type="chain" id="PRO_5043138747" evidence="2">
    <location>
        <begin position="21"/>
        <end position="108"/>
    </location>
</feature>
<reference evidence="5" key="1">
    <citation type="submission" date="2016-06" db="UniProtKB">
        <authorList>
            <consortium name="WormBaseParasite"/>
        </authorList>
    </citation>
    <scope>IDENTIFICATION</scope>
</reference>
<reference evidence="3 4" key="2">
    <citation type="submission" date="2018-11" db="EMBL/GenBank/DDBJ databases">
        <authorList>
            <consortium name="Pathogen Informatics"/>
        </authorList>
    </citation>
    <scope>NUCLEOTIDE SEQUENCE [LARGE SCALE GENOMIC DNA]</scope>
</reference>
<sequence length="108" mass="11782">MEELVLSLVVAILRFVGVKAVAGDGKEEVAEDGDGDGDDVSSAGKTAEIREFDGDQQTTTSCLTPEVTLHPRTSTDEFFGKKLCARSLNRLHDYTPAVTKVKVFFFKK</sequence>
<feature type="region of interest" description="Disordered" evidence="1">
    <location>
        <begin position="27"/>
        <end position="60"/>
    </location>
</feature>
<protein>
    <submittedName>
        <fullName evidence="5">Secreted protein</fullName>
    </submittedName>
</protein>
<accession>A0A183DKE8</accession>
<dbReference type="AlphaFoldDB" id="A0A183DKE8"/>
<organism evidence="5">
    <name type="scientific">Gongylonema pulchrum</name>
    <dbReference type="NCBI Taxonomy" id="637853"/>
    <lineage>
        <taxon>Eukaryota</taxon>
        <taxon>Metazoa</taxon>
        <taxon>Ecdysozoa</taxon>
        <taxon>Nematoda</taxon>
        <taxon>Chromadorea</taxon>
        <taxon>Rhabditida</taxon>
        <taxon>Spirurina</taxon>
        <taxon>Spiruromorpha</taxon>
        <taxon>Spiruroidea</taxon>
        <taxon>Gongylonematidae</taxon>
        <taxon>Gongylonema</taxon>
    </lineage>
</organism>
<evidence type="ECO:0000313" key="5">
    <source>
        <dbReference type="WBParaSite" id="GPUH_0000919901-mRNA-1"/>
    </source>
</evidence>
<gene>
    <name evidence="3" type="ORF">GPUH_LOCUS9193</name>
</gene>
<name>A0A183DKE8_9BILA</name>
<dbReference type="Proteomes" id="UP000271098">
    <property type="component" value="Unassembled WGS sequence"/>
</dbReference>
<evidence type="ECO:0000313" key="3">
    <source>
        <dbReference type="EMBL" id="VDK69189.1"/>
    </source>
</evidence>
<feature type="signal peptide" evidence="2">
    <location>
        <begin position="1"/>
        <end position="20"/>
    </location>
</feature>
<dbReference type="EMBL" id="UYRT01029174">
    <property type="protein sequence ID" value="VDK69189.1"/>
    <property type="molecule type" value="Genomic_DNA"/>
</dbReference>
<dbReference type="WBParaSite" id="GPUH_0000919901-mRNA-1">
    <property type="protein sequence ID" value="GPUH_0000919901-mRNA-1"/>
    <property type="gene ID" value="GPUH_0000919901"/>
</dbReference>
<evidence type="ECO:0000256" key="1">
    <source>
        <dbReference type="SAM" id="MobiDB-lite"/>
    </source>
</evidence>
<evidence type="ECO:0000313" key="4">
    <source>
        <dbReference type="Proteomes" id="UP000271098"/>
    </source>
</evidence>
<evidence type="ECO:0000256" key="2">
    <source>
        <dbReference type="SAM" id="SignalP"/>
    </source>
</evidence>
<keyword evidence="4" id="KW-1185">Reference proteome</keyword>
<proteinExistence type="predicted"/>
<feature type="compositionally biased region" description="Acidic residues" evidence="1">
    <location>
        <begin position="29"/>
        <end position="39"/>
    </location>
</feature>
<keyword evidence="2" id="KW-0732">Signal</keyword>